<dbReference type="EMBL" id="SOFL01000012">
    <property type="protein sequence ID" value="TFC04800.1"/>
    <property type="molecule type" value="Genomic_DNA"/>
</dbReference>
<feature type="region of interest" description="Disordered" evidence="1">
    <location>
        <begin position="28"/>
        <end position="51"/>
    </location>
</feature>
<feature type="compositionally biased region" description="Polar residues" evidence="1">
    <location>
        <begin position="206"/>
        <end position="215"/>
    </location>
</feature>
<dbReference type="AlphaFoldDB" id="A0A4R8WBV4"/>
<comment type="caution">
    <text evidence="2">The sequence shown here is derived from an EMBL/GenBank/DDBJ whole genome shotgun (WGS) entry which is preliminary data.</text>
</comment>
<accession>A0A4R8WBV4</accession>
<organism evidence="2 3">
    <name type="scientific">Cryobacterium adonitolivorans</name>
    <dbReference type="NCBI Taxonomy" id="1259189"/>
    <lineage>
        <taxon>Bacteria</taxon>
        <taxon>Bacillati</taxon>
        <taxon>Actinomycetota</taxon>
        <taxon>Actinomycetes</taxon>
        <taxon>Micrococcales</taxon>
        <taxon>Microbacteriaceae</taxon>
        <taxon>Cryobacterium</taxon>
    </lineage>
</organism>
<evidence type="ECO:0000313" key="2">
    <source>
        <dbReference type="EMBL" id="TFC04800.1"/>
    </source>
</evidence>
<feature type="region of interest" description="Disordered" evidence="1">
    <location>
        <begin position="181"/>
        <end position="215"/>
    </location>
</feature>
<evidence type="ECO:0000313" key="3">
    <source>
        <dbReference type="Proteomes" id="UP000297907"/>
    </source>
</evidence>
<reference evidence="2 3" key="1">
    <citation type="submission" date="2019-03" db="EMBL/GenBank/DDBJ databases">
        <title>Genomics of glacier-inhabiting Cryobacterium strains.</title>
        <authorList>
            <person name="Liu Q."/>
            <person name="Xin Y.-H."/>
        </authorList>
    </citation>
    <scope>NUCLEOTIDE SEQUENCE [LARGE SCALE GENOMIC DNA]</scope>
    <source>
        <strain evidence="2 3">RHLS22-1</strain>
    </source>
</reference>
<name>A0A4R8WBV4_9MICO</name>
<evidence type="ECO:0000256" key="1">
    <source>
        <dbReference type="SAM" id="MobiDB-lite"/>
    </source>
</evidence>
<feature type="compositionally biased region" description="Basic residues" evidence="1">
    <location>
        <begin position="35"/>
        <end position="48"/>
    </location>
</feature>
<dbReference type="Proteomes" id="UP000297907">
    <property type="component" value="Unassembled WGS sequence"/>
</dbReference>
<proteinExistence type="predicted"/>
<protein>
    <submittedName>
        <fullName evidence="2">Uncharacterized protein</fullName>
    </submittedName>
</protein>
<keyword evidence="3" id="KW-1185">Reference proteome</keyword>
<sequence>MPLGLWSRGILVRFARLWGRGGFRGRGGRRDLGGRRRGGNRGNRRRGGHQGGVLREGAVEYGNENLDAGEVAVLEVHREQRTRRSVEVFDGDTLPTGDPDLGGRVRVDRHGPVDLLVDTLELHEQLDVFVGAVHHVHDEVGVLTVLGDQHRVADRQVAQVLADTVAGVVLDGRRLRGEQIASAGAQQDAGRHYDGCHGSRSHKTSTRVQRSAQVA</sequence>
<gene>
    <name evidence="2" type="ORF">E3O42_04710</name>
</gene>